<dbReference type="EMBL" id="MHSQ01000028">
    <property type="protein sequence ID" value="OHA46530.1"/>
    <property type="molecule type" value="Genomic_DNA"/>
</dbReference>
<name>A0A1G2PDW3_9BACT</name>
<feature type="signal peptide" evidence="1">
    <location>
        <begin position="1"/>
        <end position="24"/>
    </location>
</feature>
<accession>A0A1G2PDW3</accession>
<evidence type="ECO:0008006" key="4">
    <source>
        <dbReference type="Google" id="ProtNLM"/>
    </source>
</evidence>
<evidence type="ECO:0000313" key="2">
    <source>
        <dbReference type="EMBL" id="OHA46530.1"/>
    </source>
</evidence>
<dbReference type="Proteomes" id="UP000176965">
    <property type="component" value="Unassembled WGS sequence"/>
</dbReference>
<organism evidence="2 3">
    <name type="scientific">Candidatus Taylorbacteria bacterium RIFOXYD2_FULL_36_9</name>
    <dbReference type="NCBI Taxonomy" id="1802338"/>
    <lineage>
        <taxon>Bacteria</taxon>
        <taxon>Candidatus Tayloriibacteriota</taxon>
    </lineage>
</organism>
<comment type="caution">
    <text evidence="2">The sequence shown here is derived from an EMBL/GenBank/DDBJ whole genome shotgun (WGS) entry which is preliminary data.</text>
</comment>
<evidence type="ECO:0000313" key="3">
    <source>
        <dbReference type="Proteomes" id="UP000176965"/>
    </source>
</evidence>
<dbReference type="AlphaFoldDB" id="A0A1G2PDW3"/>
<reference evidence="2 3" key="1">
    <citation type="journal article" date="2016" name="Nat. Commun.">
        <title>Thousands of microbial genomes shed light on interconnected biogeochemical processes in an aquifer system.</title>
        <authorList>
            <person name="Anantharaman K."/>
            <person name="Brown C.T."/>
            <person name="Hug L.A."/>
            <person name="Sharon I."/>
            <person name="Castelle C.J."/>
            <person name="Probst A.J."/>
            <person name="Thomas B.C."/>
            <person name="Singh A."/>
            <person name="Wilkins M.J."/>
            <person name="Karaoz U."/>
            <person name="Brodie E.L."/>
            <person name="Williams K.H."/>
            <person name="Hubbard S.S."/>
            <person name="Banfield J.F."/>
        </authorList>
    </citation>
    <scope>NUCLEOTIDE SEQUENCE [LARGE SCALE GENOMIC DNA]</scope>
</reference>
<protein>
    <recommendedName>
        <fullName evidence="4">Transglycosylase SLT domain-containing protein</fullName>
    </recommendedName>
</protein>
<feature type="chain" id="PRO_5009583874" description="Transglycosylase SLT domain-containing protein" evidence="1">
    <location>
        <begin position="25"/>
        <end position="140"/>
    </location>
</feature>
<proteinExistence type="predicted"/>
<sequence length="140" mass="15553">MIELTTAIVLLVSSLYGGTNVAVAQDIANNDNTQSLKAIEEPITLQAYVQNYFAETPILAEIARCESGFRQLNNQGQVLRGEVNKSDLGLLQVNEYYHGKKASDLGFDLTTVNGNLDYAKYLYDKEGTRPWNASAKCWKK</sequence>
<evidence type="ECO:0000256" key="1">
    <source>
        <dbReference type="SAM" id="SignalP"/>
    </source>
</evidence>
<gene>
    <name evidence="2" type="ORF">A2541_00295</name>
</gene>
<keyword evidence="1" id="KW-0732">Signal</keyword>